<protein>
    <submittedName>
        <fullName evidence="1">Uncharacterized protein</fullName>
    </submittedName>
</protein>
<reference evidence="1 2" key="1">
    <citation type="submission" date="2017-07" db="EMBL/GenBank/DDBJ databases">
        <title>Complete genome sequence of Actinoalloteichus hoggarensis DSM 45943, type strain of Actinoalloteichus hoggarensis.</title>
        <authorList>
            <person name="Ruckert C."/>
            <person name="Nouioui I."/>
            <person name="Willmese J."/>
            <person name="van Wezel G."/>
            <person name="Klenk H.-P."/>
            <person name="Kalinowski J."/>
            <person name="Zotchev S.B."/>
        </authorList>
    </citation>
    <scope>NUCLEOTIDE SEQUENCE [LARGE SCALE GENOMIC DNA]</scope>
    <source>
        <strain evidence="1 2">DSM 45943</strain>
    </source>
</reference>
<gene>
    <name evidence="1" type="ORF">AHOG_12375</name>
</gene>
<evidence type="ECO:0000313" key="1">
    <source>
        <dbReference type="EMBL" id="ASO20118.1"/>
    </source>
</evidence>
<dbReference type="RefSeq" id="WP_221438360.1">
    <property type="nucleotide sequence ID" value="NZ_CP022521.1"/>
</dbReference>
<dbReference type="AlphaFoldDB" id="A0A221W2U8"/>
<accession>A0A221W2U8</accession>
<dbReference type="SUPFAM" id="SSF56112">
    <property type="entry name" value="Protein kinase-like (PK-like)"/>
    <property type="match status" value="1"/>
</dbReference>
<proteinExistence type="predicted"/>
<organism evidence="1 2">
    <name type="scientific">Actinoalloteichus hoggarensis</name>
    <dbReference type="NCBI Taxonomy" id="1470176"/>
    <lineage>
        <taxon>Bacteria</taxon>
        <taxon>Bacillati</taxon>
        <taxon>Actinomycetota</taxon>
        <taxon>Actinomycetes</taxon>
        <taxon>Pseudonocardiales</taxon>
        <taxon>Pseudonocardiaceae</taxon>
        <taxon>Actinoalloteichus</taxon>
    </lineage>
</organism>
<name>A0A221W2U8_9PSEU</name>
<keyword evidence="2" id="KW-1185">Reference proteome</keyword>
<evidence type="ECO:0000313" key="2">
    <source>
        <dbReference type="Proteomes" id="UP000204221"/>
    </source>
</evidence>
<dbReference type="EMBL" id="CP022521">
    <property type="protein sequence ID" value="ASO20118.1"/>
    <property type="molecule type" value="Genomic_DNA"/>
</dbReference>
<dbReference type="KEGG" id="ahg:AHOG_12375"/>
<dbReference type="Proteomes" id="UP000204221">
    <property type="component" value="Chromosome"/>
</dbReference>
<dbReference type="InterPro" id="IPR011009">
    <property type="entry name" value="Kinase-like_dom_sf"/>
</dbReference>
<sequence length="107" mass="11127">MGELFTGGASSVVLRRRRDGSPAVLKLTPDRTLSASRVEMPRVFAPSGRVPAVLAADVQVGALVSTEAVPGIEAEDLPQESLTERRAELLTALHAVAALAVESLGPV</sequence>